<keyword evidence="2" id="KW-1185">Reference proteome</keyword>
<comment type="caution">
    <text evidence="1">The sequence shown here is derived from an EMBL/GenBank/DDBJ whole genome shotgun (WGS) entry which is preliminary data.</text>
</comment>
<evidence type="ECO:0000313" key="1">
    <source>
        <dbReference type="EMBL" id="KAK9209849.1"/>
    </source>
</evidence>
<gene>
    <name evidence="1" type="ORF">WN944_002217</name>
</gene>
<dbReference type="Proteomes" id="UP001428341">
    <property type="component" value="Unassembled WGS sequence"/>
</dbReference>
<accession>A0AAP0MG64</accession>
<dbReference type="AlphaFoldDB" id="A0AAP0MG64"/>
<sequence>MGLSDCPQPIDMTLLLPKAVADLFFLLQLYALLSMLKSKTLTITICGGQLGPSIEVEKVDEQKLLNGKEEPKGKKHEDGNTQFAKENGCQWLFMLQG</sequence>
<protein>
    <submittedName>
        <fullName evidence="1">Uncharacterized protein</fullName>
    </submittedName>
</protein>
<proteinExistence type="predicted"/>
<reference evidence="1 2" key="1">
    <citation type="submission" date="2024-05" db="EMBL/GenBank/DDBJ databases">
        <title>Haplotype-resolved chromosome-level genome assembly of Huyou (Citrus changshanensis).</title>
        <authorList>
            <person name="Miao C."/>
            <person name="Chen W."/>
            <person name="Wu Y."/>
            <person name="Wang L."/>
            <person name="Zhao S."/>
            <person name="Grierson D."/>
            <person name="Xu C."/>
            <person name="Chen K."/>
        </authorList>
    </citation>
    <scope>NUCLEOTIDE SEQUENCE [LARGE SCALE GENOMIC DNA]</scope>
    <source>
        <strain evidence="1">01-14</strain>
        <tissue evidence="1">Leaf</tissue>
    </source>
</reference>
<name>A0AAP0MG64_9ROSI</name>
<organism evidence="1 2">
    <name type="scientific">Citrus x changshan-huyou</name>
    <dbReference type="NCBI Taxonomy" id="2935761"/>
    <lineage>
        <taxon>Eukaryota</taxon>
        <taxon>Viridiplantae</taxon>
        <taxon>Streptophyta</taxon>
        <taxon>Embryophyta</taxon>
        <taxon>Tracheophyta</taxon>
        <taxon>Spermatophyta</taxon>
        <taxon>Magnoliopsida</taxon>
        <taxon>eudicotyledons</taxon>
        <taxon>Gunneridae</taxon>
        <taxon>Pentapetalae</taxon>
        <taxon>rosids</taxon>
        <taxon>malvids</taxon>
        <taxon>Sapindales</taxon>
        <taxon>Rutaceae</taxon>
        <taxon>Aurantioideae</taxon>
        <taxon>Citrus</taxon>
    </lineage>
</organism>
<evidence type="ECO:0000313" key="2">
    <source>
        <dbReference type="Proteomes" id="UP001428341"/>
    </source>
</evidence>
<dbReference type="EMBL" id="JBCGBO010000004">
    <property type="protein sequence ID" value="KAK9209849.1"/>
    <property type="molecule type" value="Genomic_DNA"/>
</dbReference>